<accession>A0A644ZUZ2</accession>
<dbReference type="PANTHER" id="PTHR43025:SF3">
    <property type="entry name" value="MONOGALACTOSYLDIACYLGLYCEROL SYNTHASE 1, CHLOROPLASTIC"/>
    <property type="match status" value="1"/>
</dbReference>
<comment type="subcellular location">
    <subcellularLocation>
        <location evidence="1">Membrane</location>
    </subcellularLocation>
</comment>
<comment type="similarity">
    <text evidence="2">Belongs to the glycosyltransferase 28 family.</text>
</comment>
<dbReference type="GO" id="GO:0016020">
    <property type="term" value="C:membrane"/>
    <property type="evidence" value="ECO:0007669"/>
    <property type="project" value="UniProtKB-SubCell"/>
</dbReference>
<dbReference type="AlphaFoldDB" id="A0A644ZUZ2"/>
<evidence type="ECO:0000256" key="4">
    <source>
        <dbReference type="ARBA" id="ARBA00022679"/>
    </source>
</evidence>
<dbReference type="GO" id="GO:0009247">
    <property type="term" value="P:glycolipid biosynthetic process"/>
    <property type="evidence" value="ECO:0007669"/>
    <property type="project" value="InterPro"/>
</dbReference>
<feature type="domain" description="Glycosyl transferase family 28 C-terminal" evidence="5">
    <location>
        <begin position="208"/>
        <end position="327"/>
    </location>
</feature>
<dbReference type="InterPro" id="IPR050519">
    <property type="entry name" value="Glycosyltransf_28_UgtP"/>
</dbReference>
<evidence type="ECO:0000256" key="1">
    <source>
        <dbReference type="ARBA" id="ARBA00004370"/>
    </source>
</evidence>
<dbReference type="InterPro" id="IPR009695">
    <property type="entry name" value="Diacylglyc_glucosyltr_N"/>
</dbReference>
<organism evidence="7">
    <name type="scientific">bioreactor metagenome</name>
    <dbReference type="NCBI Taxonomy" id="1076179"/>
    <lineage>
        <taxon>unclassified sequences</taxon>
        <taxon>metagenomes</taxon>
        <taxon>ecological metagenomes</taxon>
    </lineage>
</organism>
<dbReference type="InterPro" id="IPR007235">
    <property type="entry name" value="Glyco_trans_28_C"/>
</dbReference>
<dbReference type="EMBL" id="VSSQ01010631">
    <property type="protein sequence ID" value="MPM44819.1"/>
    <property type="molecule type" value="Genomic_DNA"/>
</dbReference>
<keyword evidence="4 7" id="KW-0808">Transferase</keyword>
<evidence type="ECO:0000313" key="7">
    <source>
        <dbReference type="EMBL" id="MPM44819.1"/>
    </source>
</evidence>
<dbReference type="Pfam" id="PF04101">
    <property type="entry name" value="Glyco_tran_28_C"/>
    <property type="match status" value="1"/>
</dbReference>
<name>A0A644ZUZ2_9ZZZZ</name>
<keyword evidence="3 7" id="KW-0328">Glycosyltransferase</keyword>
<evidence type="ECO:0000256" key="3">
    <source>
        <dbReference type="ARBA" id="ARBA00022676"/>
    </source>
</evidence>
<dbReference type="PANTHER" id="PTHR43025">
    <property type="entry name" value="MONOGALACTOSYLDIACYLGLYCEROL SYNTHASE"/>
    <property type="match status" value="1"/>
</dbReference>
<feature type="domain" description="Diacylglycerol glucosyltransferase N-terminal" evidence="6">
    <location>
        <begin position="18"/>
        <end position="183"/>
    </location>
</feature>
<evidence type="ECO:0000256" key="2">
    <source>
        <dbReference type="ARBA" id="ARBA00006962"/>
    </source>
</evidence>
<reference evidence="7" key="1">
    <citation type="submission" date="2019-08" db="EMBL/GenBank/DDBJ databases">
        <authorList>
            <person name="Kucharzyk K."/>
            <person name="Murdoch R.W."/>
            <person name="Higgins S."/>
            <person name="Loffler F."/>
        </authorList>
    </citation>
    <scope>NUCLEOTIDE SEQUENCE</scope>
</reference>
<dbReference type="Gene3D" id="3.40.50.2000">
    <property type="entry name" value="Glycogen Phosphorylase B"/>
    <property type="match status" value="1"/>
</dbReference>
<dbReference type="EC" id="2.4.1.315" evidence="7"/>
<protein>
    <submittedName>
        <fullName evidence="7">Processive diacylglycerol beta-glucosyltransferase</fullName>
        <ecNumber evidence="7">2.4.1.315</ecNumber>
    </submittedName>
</protein>
<gene>
    <name evidence="7" type="primary">ugtP_15</name>
    <name evidence="7" type="ORF">SDC9_91501</name>
</gene>
<comment type="caution">
    <text evidence="7">The sequence shown here is derived from an EMBL/GenBank/DDBJ whole genome shotgun (WGS) entry which is preliminary data.</text>
</comment>
<evidence type="ECO:0000259" key="5">
    <source>
        <dbReference type="Pfam" id="PF04101"/>
    </source>
</evidence>
<sequence>MREPKKVLFVTAPIGSGHMRAAQAIMTRLESMRPDIDTKMANIFDFISPVLGDTILKGYLKVLEHFPLAYGIAYGWGNTNKAALLGREIISRYMSARMENFLINYSPAAVVCTHATPAGMVAQLAKSGKLGIPSIAAVTDFTVHRLWVYPELDYYFVAHTEMCDDLARWGVPPEKSQAVGIPVDRAFSALPCKEEIMTKLHLDKGLKTVLIMGGGAGVFPMDKIVLACNQIDAPFQMIVVAGNNKKMYKRLIENRTGLNHPIKVLGFIDNVHELMAVSDILISKPGGMTTAEAACRGLPKIIFRPIPGQEEANTRYLESKKAAIKADSPMDVQVFLKRLLADQPQELLELKQNALKLGQPEAADLIARHILSKIG</sequence>
<dbReference type="Pfam" id="PF06925">
    <property type="entry name" value="MGDG_synth"/>
    <property type="match status" value="1"/>
</dbReference>
<dbReference type="GO" id="GO:0016758">
    <property type="term" value="F:hexosyltransferase activity"/>
    <property type="evidence" value="ECO:0007669"/>
    <property type="project" value="InterPro"/>
</dbReference>
<evidence type="ECO:0000259" key="6">
    <source>
        <dbReference type="Pfam" id="PF06925"/>
    </source>
</evidence>
<proteinExistence type="inferred from homology"/>
<dbReference type="SUPFAM" id="SSF53756">
    <property type="entry name" value="UDP-Glycosyltransferase/glycogen phosphorylase"/>
    <property type="match status" value="1"/>
</dbReference>